<dbReference type="EMBL" id="BGPR01000001">
    <property type="protein sequence ID" value="GBL72107.1"/>
    <property type="molecule type" value="Genomic_DNA"/>
</dbReference>
<comment type="caution">
    <text evidence="1">The sequence shown here is derived from an EMBL/GenBank/DDBJ whole genome shotgun (WGS) entry which is preliminary data.</text>
</comment>
<protein>
    <submittedName>
        <fullName evidence="1">Uncharacterized protein</fullName>
    </submittedName>
</protein>
<accession>A0A4Y1ZXV6</accession>
<reference evidence="1 2" key="1">
    <citation type="journal article" date="2019" name="Sci. Rep.">
        <title>Orb-weaving spider Araneus ventricosus genome elucidates the spidroin gene catalogue.</title>
        <authorList>
            <person name="Kono N."/>
            <person name="Nakamura H."/>
            <person name="Ohtoshi R."/>
            <person name="Moran D.A.P."/>
            <person name="Shinohara A."/>
            <person name="Yoshida Y."/>
            <person name="Fujiwara M."/>
            <person name="Mori M."/>
            <person name="Tomita M."/>
            <person name="Arakawa K."/>
        </authorList>
    </citation>
    <scope>NUCLEOTIDE SEQUENCE [LARGE SCALE GENOMIC DNA]</scope>
</reference>
<evidence type="ECO:0000313" key="2">
    <source>
        <dbReference type="Proteomes" id="UP000499080"/>
    </source>
</evidence>
<dbReference type="AlphaFoldDB" id="A0A4Y1ZXV6"/>
<dbReference type="Proteomes" id="UP000499080">
    <property type="component" value="Unassembled WGS sequence"/>
</dbReference>
<keyword evidence="2" id="KW-1185">Reference proteome</keyword>
<name>A0A4Y1ZXV6_ARAVE</name>
<gene>
    <name evidence="1" type="ORF">AVEN_115115_1</name>
</gene>
<proteinExistence type="predicted"/>
<organism evidence="1 2">
    <name type="scientific">Araneus ventricosus</name>
    <name type="common">Orbweaver spider</name>
    <name type="synonym">Epeira ventricosa</name>
    <dbReference type="NCBI Taxonomy" id="182803"/>
    <lineage>
        <taxon>Eukaryota</taxon>
        <taxon>Metazoa</taxon>
        <taxon>Ecdysozoa</taxon>
        <taxon>Arthropoda</taxon>
        <taxon>Chelicerata</taxon>
        <taxon>Arachnida</taxon>
        <taxon>Araneae</taxon>
        <taxon>Araneomorphae</taxon>
        <taxon>Entelegynae</taxon>
        <taxon>Araneoidea</taxon>
        <taxon>Araneidae</taxon>
        <taxon>Araneus</taxon>
    </lineage>
</organism>
<sequence>MNMNEKIHGFIIEDVKNSLNTPQCRVHIIEAWILRHVQTGIRVTDTCRRFYDSGDEISVRSYWCIIYHPSIPTGSGRGIVVDMRLVRMVANPRLAKPVMRIGVTESINPSLASAS</sequence>
<evidence type="ECO:0000313" key="1">
    <source>
        <dbReference type="EMBL" id="GBL72107.1"/>
    </source>
</evidence>